<name>A0AAD8B3K8_BIOPF</name>
<proteinExistence type="predicted"/>
<accession>A0AAD8B3K8</accession>
<sequence length="283" mass="32295">MAHNDPNFGRYDIQYFNSKDNNKKCKKDHGSCHEQAFVSISDFSTSTIAKFCEERKLLELVEAIIKLTVRITVKHASLERREIISKSNQCYKYNDIRIPIYGSGTVLELSESQVHVLTAKHVVFNSEESKNTECWLYFDGNSCKEIIIKGLSESDSNKKKDWCDFTCKIDEKEIEKLQQSLREYEQGLENLNRNKMKRHKKCIIVSHPHGCYKYVSMGSCELDKHGYLTYEAPTCRGSSGGYIIPIGCRTEGVFIHSGSREVEGVSIGQSSGEVEQYRTDTGQ</sequence>
<gene>
    <name evidence="2" type="ORF">Bpfe_023772</name>
</gene>
<dbReference type="InterPro" id="IPR009003">
    <property type="entry name" value="Peptidase_S1_PA"/>
</dbReference>
<dbReference type="EMBL" id="JASAOG010000160">
    <property type="protein sequence ID" value="KAK0046748.1"/>
    <property type="molecule type" value="Genomic_DNA"/>
</dbReference>
<keyword evidence="1" id="KW-0175">Coiled coil</keyword>
<reference evidence="2" key="2">
    <citation type="submission" date="2023-04" db="EMBL/GenBank/DDBJ databases">
        <authorList>
            <person name="Bu L."/>
            <person name="Lu L."/>
            <person name="Laidemitt M.R."/>
            <person name="Zhang S.M."/>
            <person name="Mutuku M."/>
            <person name="Mkoji G."/>
            <person name="Steinauer M."/>
            <person name="Loker E.S."/>
        </authorList>
    </citation>
    <scope>NUCLEOTIDE SEQUENCE</scope>
    <source>
        <strain evidence="2">KasaAsao</strain>
        <tissue evidence="2">Whole Snail</tissue>
    </source>
</reference>
<comment type="caution">
    <text evidence="2">The sequence shown here is derived from an EMBL/GenBank/DDBJ whole genome shotgun (WGS) entry which is preliminary data.</text>
</comment>
<evidence type="ECO:0000313" key="2">
    <source>
        <dbReference type="EMBL" id="KAK0046748.1"/>
    </source>
</evidence>
<evidence type="ECO:0000313" key="3">
    <source>
        <dbReference type="Proteomes" id="UP001233172"/>
    </source>
</evidence>
<dbReference type="SUPFAM" id="SSF50494">
    <property type="entry name" value="Trypsin-like serine proteases"/>
    <property type="match status" value="1"/>
</dbReference>
<dbReference type="AlphaFoldDB" id="A0AAD8B3K8"/>
<feature type="coiled-coil region" evidence="1">
    <location>
        <begin position="167"/>
        <end position="194"/>
    </location>
</feature>
<organism evidence="2 3">
    <name type="scientific">Biomphalaria pfeifferi</name>
    <name type="common">Bloodfluke planorb</name>
    <name type="synonym">Freshwater snail</name>
    <dbReference type="NCBI Taxonomy" id="112525"/>
    <lineage>
        <taxon>Eukaryota</taxon>
        <taxon>Metazoa</taxon>
        <taxon>Spiralia</taxon>
        <taxon>Lophotrochozoa</taxon>
        <taxon>Mollusca</taxon>
        <taxon>Gastropoda</taxon>
        <taxon>Heterobranchia</taxon>
        <taxon>Euthyneura</taxon>
        <taxon>Panpulmonata</taxon>
        <taxon>Hygrophila</taxon>
        <taxon>Lymnaeoidea</taxon>
        <taxon>Planorbidae</taxon>
        <taxon>Biomphalaria</taxon>
    </lineage>
</organism>
<reference evidence="2" key="1">
    <citation type="journal article" date="2023" name="PLoS Negl. Trop. Dis.">
        <title>A genome sequence for Biomphalaria pfeifferi, the major vector snail for the human-infecting parasite Schistosoma mansoni.</title>
        <authorList>
            <person name="Bu L."/>
            <person name="Lu L."/>
            <person name="Laidemitt M.R."/>
            <person name="Zhang S.M."/>
            <person name="Mutuku M."/>
            <person name="Mkoji G."/>
            <person name="Steinauer M."/>
            <person name="Loker E.S."/>
        </authorList>
    </citation>
    <scope>NUCLEOTIDE SEQUENCE</scope>
    <source>
        <strain evidence="2">KasaAsao</strain>
    </source>
</reference>
<dbReference type="Proteomes" id="UP001233172">
    <property type="component" value="Unassembled WGS sequence"/>
</dbReference>
<keyword evidence="3" id="KW-1185">Reference proteome</keyword>
<evidence type="ECO:0000256" key="1">
    <source>
        <dbReference type="SAM" id="Coils"/>
    </source>
</evidence>
<protein>
    <recommendedName>
        <fullName evidence="4">Peptidase S1 domain-containing protein</fullName>
    </recommendedName>
</protein>
<evidence type="ECO:0008006" key="4">
    <source>
        <dbReference type="Google" id="ProtNLM"/>
    </source>
</evidence>